<evidence type="ECO:0000313" key="9">
    <source>
        <dbReference type="EMBL" id="ORZ39926.1"/>
    </source>
</evidence>
<dbReference type="GO" id="GO:0005858">
    <property type="term" value="C:axonemal dynein complex"/>
    <property type="evidence" value="ECO:0007669"/>
    <property type="project" value="TreeGrafter"/>
</dbReference>
<gene>
    <name evidence="9" type="ORF">BCR44DRAFT_1218000</name>
</gene>
<dbReference type="InterPro" id="IPR050687">
    <property type="entry name" value="Dynein_IC"/>
</dbReference>
<dbReference type="STRING" id="765915.A0A1Y2HZ88"/>
<evidence type="ECO:0000256" key="4">
    <source>
        <dbReference type="ARBA" id="ARBA00022737"/>
    </source>
</evidence>
<name>A0A1Y2HZ88_9FUNG</name>
<dbReference type="EMBL" id="MCFL01000004">
    <property type="protein sequence ID" value="ORZ39926.1"/>
    <property type="molecule type" value="Genomic_DNA"/>
</dbReference>
<keyword evidence="2" id="KW-0963">Cytoplasm</keyword>
<dbReference type="GO" id="GO:0045503">
    <property type="term" value="F:dynein light chain binding"/>
    <property type="evidence" value="ECO:0007669"/>
    <property type="project" value="TreeGrafter"/>
</dbReference>
<comment type="subcellular location">
    <subcellularLocation>
        <location evidence="1">Cytoplasm</location>
        <location evidence="1">Cytoskeleton</location>
        <location evidence="1">Cilium axoneme</location>
    </subcellularLocation>
</comment>
<evidence type="ECO:0000313" key="10">
    <source>
        <dbReference type="Proteomes" id="UP000193411"/>
    </source>
</evidence>
<keyword evidence="10" id="KW-1185">Reference proteome</keyword>
<dbReference type="PANTHER" id="PTHR12442">
    <property type="entry name" value="DYNEIN INTERMEDIATE CHAIN"/>
    <property type="match status" value="1"/>
</dbReference>
<reference evidence="9 10" key="1">
    <citation type="submission" date="2016-07" db="EMBL/GenBank/DDBJ databases">
        <title>Pervasive Adenine N6-methylation of Active Genes in Fungi.</title>
        <authorList>
            <consortium name="DOE Joint Genome Institute"/>
            <person name="Mondo S.J."/>
            <person name="Dannebaum R.O."/>
            <person name="Kuo R.C."/>
            <person name="Labutti K."/>
            <person name="Haridas S."/>
            <person name="Kuo A."/>
            <person name="Salamov A."/>
            <person name="Ahrendt S.R."/>
            <person name="Lipzen A."/>
            <person name="Sullivan W."/>
            <person name="Andreopoulos W.B."/>
            <person name="Clum A."/>
            <person name="Lindquist E."/>
            <person name="Daum C."/>
            <person name="Ramamoorthy G.K."/>
            <person name="Gryganskyi A."/>
            <person name="Culley D."/>
            <person name="Magnuson J.K."/>
            <person name="James T.Y."/>
            <person name="O'Malley M.A."/>
            <person name="Stajich J.E."/>
            <person name="Spatafora J.W."/>
            <person name="Visel A."/>
            <person name="Grigoriev I.V."/>
        </authorList>
    </citation>
    <scope>NUCLEOTIDE SEQUENCE [LARGE SCALE GENOMIC DNA]</scope>
    <source>
        <strain evidence="9 10">PL171</strain>
    </source>
</reference>
<organism evidence="9 10">
    <name type="scientific">Catenaria anguillulae PL171</name>
    <dbReference type="NCBI Taxonomy" id="765915"/>
    <lineage>
        <taxon>Eukaryota</taxon>
        <taxon>Fungi</taxon>
        <taxon>Fungi incertae sedis</taxon>
        <taxon>Blastocladiomycota</taxon>
        <taxon>Blastocladiomycetes</taxon>
        <taxon>Blastocladiales</taxon>
        <taxon>Catenariaceae</taxon>
        <taxon>Catenaria</taxon>
    </lineage>
</organism>
<evidence type="ECO:0000256" key="5">
    <source>
        <dbReference type="ARBA" id="ARBA00023069"/>
    </source>
</evidence>
<protein>
    <submittedName>
        <fullName evidence="9">Uncharacterized protein</fullName>
    </submittedName>
</protein>
<keyword evidence="7" id="KW-0966">Cell projection</keyword>
<dbReference type="PANTHER" id="PTHR12442:SF12">
    <property type="entry name" value="DYNEIN AXONEMAL INTERMEDIATE CHAIN 4"/>
    <property type="match status" value="1"/>
</dbReference>
<evidence type="ECO:0000256" key="8">
    <source>
        <dbReference type="SAM" id="MobiDB-lite"/>
    </source>
</evidence>
<keyword evidence="3" id="KW-0853">WD repeat</keyword>
<evidence type="ECO:0000256" key="6">
    <source>
        <dbReference type="ARBA" id="ARBA00023212"/>
    </source>
</evidence>
<dbReference type="AlphaFoldDB" id="A0A1Y2HZ88"/>
<dbReference type="GO" id="GO:0003341">
    <property type="term" value="P:cilium movement"/>
    <property type="evidence" value="ECO:0007669"/>
    <property type="project" value="TreeGrafter"/>
</dbReference>
<dbReference type="OrthoDB" id="366230at2759"/>
<accession>A0A1Y2HZ88</accession>
<feature type="region of interest" description="Disordered" evidence="8">
    <location>
        <begin position="1"/>
        <end position="62"/>
    </location>
</feature>
<evidence type="ECO:0000256" key="7">
    <source>
        <dbReference type="ARBA" id="ARBA00023273"/>
    </source>
</evidence>
<evidence type="ECO:0000256" key="1">
    <source>
        <dbReference type="ARBA" id="ARBA00004430"/>
    </source>
</evidence>
<keyword evidence="6" id="KW-0206">Cytoskeleton</keyword>
<dbReference type="Proteomes" id="UP000193411">
    <property type="component" value="Unassembled WGS sequence"/>
</dbReference>
<keyword evidence="4" id="KW-0677">Repeat</keyword>
<evidence type="ECO:0000256" key="3">
    <source>
        <dbReference type="ARBA" id="ARBA00022574"/>
    </source>
</evidence>
<keyword evidence="5" id="KW-0969">Cilium</keyword>
<evidence type="ECO:0000256" key="2">
    <source>
        <dbReference type="ARBA" id="ARBA00022490"/>
    </source>
</evidence>
<sequence length="463" mass="49079">MSEAQSEDETASITSERSVEDEDHGAGASSTYAKPGLGSPKKRRETPHGNAANAAEPSETDLNRTLHITLTESETITLLDIPSTTVAPDDSELATVELANEKYTEVLASRASSNNLTHRAIQTYNAPTKTKDIQAVLVKGVAAEVQVNEWSIFDDWSAREPVEVATDANLASFAKGSVSTEAIPSLSSGGVSGTTATMGNMLESSSFISTTLSTMDASQSVVGGAGADGSSIFGNPSGPQGNSEMVVPAYLEKEVTLQSISQTRLKESLRVMESAVLESVYAPRLLEYRDFSSPLMPAVTNGIGGVHLDATPTTAAEAFEANIPSLQYLWSFRCDLVRDRCVMAMAWNKSNPDVLAVGYGPSRNAPLPGTASGNSSSGSQSASTLPPGLICCWSLKNPEYPQRVFRTSSCVTAIDFRAHRPTCWPSGSWTGALRCTMCATTQTIRRQHLPPPVRAGPGRVPLG</sequence>
<comment type="caution">
    <text evidence="9">The sequence shown here is derived from an EMBL/GenBank/DDBJ whole genome shotgun (WGS) entry which is preliminary data.</text>
</comment>
<dbReference type="GO" id="GO:0045504">
    <property type="term" value="F:dynein heavy chain binding"/>
    <property type="evidence" value="ECO:0007669"/>
    <property type="project" value="TreeGrafter"/>
</dbReference>
<proteinExistence type="predicted"/>
<feature type="compositionally biased region" description="Acidic residues" evidence="8">
    <location>
        <begin position="1"/>
        <end position="10"/>
    </location>
</feature>